<comment type="caution">
    <text evidence="7">The sequence shown here is derived from an EMBL/GenBank/DDBJ whole genome shotgun (WGS) entry which is preliminary data.</text>
</comment>
<accession>A0A4S4LSD8</accession>
<keyword evidence="1 5" id="KW-0489">Methyltransferase</keyword>
<organism evidence="7 8">
    <name type="scientific">Bondarzewia mesenterica</name>
    <dbReference type="NCBI Taxonomy" id="1095465"/>
    <lineage>
        <taxon>Eukaryota</taxon>
        <taxon>Fungi</taxon>
        <taxon>Dikarya</taxon>
        <taxon>Basidiomycota</taxon>
        <taxon>Agaricomycotina</taxon>
        <taxon>Agaricomycetes</taxon>
        <taxon>Russulales</taxon>
        <taxon>Bondarzewiaceae</taxon>
        <taxon>Bondarzewia</taxon>
    </lineage>
</organism>
<evidence type="ECO:0000259" key="6">
    <source>
        <dbReference type="PROSITE" id="PS50970"/>
    </source>
</evidence>
<comment type="cofactor">
    <cofactor evidence="5">
        <name>Zn(2+)</name>
        <dbReference type="ChEBI" id="CHEBI:29105"/>
    </cofactor>
</comment>
<evidence type="ECO:0000313" key="8">
    <source>
        <dbReference type="Proteomes" id="UP000310158"/>
    </source>
</evidence>
<evidence type="ECO:0000313" key="7">
    <source>
        <dbReference type="EMBL" id="THH14907.1"/>
    </source>
</evidence>
<dbReference type="OrthoDB" id="261426at2759"/>
<evidence type="ECO:0000256" key="5">
    <source>
        <dbReference type="PROSITE-ProRule" id="PRU00333"/>
    </source>
</evidence>
<dbReference type="GO" id="GO:0033528">
    <property type="term" value="P:S-methylmethionine cycle"/>
    <property type="evidence" value="ECO:0007669"/>
    <property type="project" value="TreeGrafter"/>
</dbReference>
<keyword evidence="3 5" id="KW-0479">Metal-binding</keyword>
<gene>
    <name evidence="7" type="ORF">EW146_g5495</name>
</gene>
<dbReference type="PANTHER" id="PTHR46015">
    <property type="entry name" value="ZGC:172121"/>
    <property type="match status" value="1"/>
</dbReference>
<evidence type="ECO:0000256" key="3">
    <source>
        <dbReference type="ARBA" id="ARBA00022723"/>
    </source>
</evidence>
<evidence type="ECO:0000256" key="4">
    <source>
        <dbReference type="ARBA" id="ARBA00022833"/>
    </source>
</evidence>
<dbReference type="SUPFAM" id="SSF82282">
    <property type="entry name" value="Homocysteine S-methyltransferase"/>
    <property type="match status" value="1"/>
</dbReference>
<feature type="binding site" evidence="5">
    <location>
        <position position="249"/>
    </location>
    <ligand>
        <name>Zn(2+)</name>
        <dbReference type="ChEBI" id="CHEBI:29105"/>
    </ligand>
</feature>
<dbReference type="PROSITE" id="PS50970">
    <property type="entry name" value="HCY"/>
    <property type="match status" value="1"/>
</dbReference>
<dbReference type="PANTHER" id="PTHR46015:SF1">
    <property type="entry name" value="HOMOCYSTEINE S-METHYLTRANSFERASE-LIKE ISOFORM 1"/>
    <property type="match status" value="1"/>
</dbReference>
<keyword evidence="4 5" id="KW-0862">Zinc</keyword>
<feature type="binding site" evidence="5">
    <location>
        <position position="333"/>
    </location>
    <ligand>
        <name>Zn(2+)</name>
        <dbReference type="ChEBI" id="CHEBI:29105"/>
    </ligand>
</feature>
<dbReference type="Gene3D" id="3.20.20.330">
    <property type="entry name" value="Homocysteine-binding-like domain"/>
    <property type="match status" value="1"/>
</dbReference>
<keyword evidence="8" id="KW-1185">Reference proteome</keyword>
<dbReference type="InterPro" id="IPR003726">
    <property type="entry name" value="HCY_dom"/>
</dbReference>
<dbReference type="GO" id="GO:0009086">
    <property type="term" value="P:methionine biosynthetic process"/>
    <property type="evidence" value="ECO:0007669"/>
    <property type="project" value="TreeGrafter"/>
</dbReference>
<dbReference type="Proteomes" id="UP000310158">
    <property type="component" value="Unassembled WGS sequence"/>
</dbReference>
<name>A0A4S4LSD8_9AGAM</name>
<feature type="binding site" evidence="5">
    <location>
        <position position="334"/>
    </location>
    <ligand>
        <name>Zn(2+)</name>
        <dbReference type="ChEBI" id="CHEBI:29105"/>
    </ligand>
</feature>
<dbReference type="GO" id="GO:0032259">
    <property type="term" value="P:methylation"/>
    <property type="evidence" value="ECO:0007669"/>
    <property type="project" value="UniProtKB-KW"/>
</dbReference>
<evidence type="ECO:0000256" key="2">
    <source>
        <dbReference type="ARBA" id="ARBA00022679"/>
    </source>
</evidence>
<dbReference type="EMBL" id="SGPL01000242">
    <property type="protein sequence ID" value="THH14907.1"/>
    <property type="molecule type" value="Genomic_DNA"/>
</dbReference>
<evidence type="ECO:0000256" key="1">
    <source>
        <dbReference type="ARBA" id="ARBA00022603"/>
    </source>
</evidence>
<reference evidence="7 8" key="1">
    <citation type="submission" date="2019-02" db="EMBL/GenBank/DDBJ databases">
        <title>Genome sequencing of the rare red list fungi Bondarzewia mesenterica.</title>
        <authorList>
            <person name="Buettner E."/>
            <person name="Kellner H."/>
        </authorList>
    </citation>
    <scope>NUCLEOTIDE SEQUENCE [LARGE SCALE GENOMIC DNA]</scope>
    <source>
        <strain evidence="7 8">DSM 108281</strain>
    </source>
</reference>
<dbReference type="AlphaFoldDB" id="A0A4S4LSD8"/>
<proteinExistence type="predicted"/>
<keyword evidence="2 5" id="KW-0808">Transferase</keyword>
<dbReference type="GO" id="GO:0046872">
    <property type="term" value="F:metal ion binding"/>
    <property type="evidence" value="ECO:0007669"/>
    <property type="project" value="UniProtKB-KW"/>
</dbReference>
<dbReference type="InterPro" id="IPR051486">
    <property type="entry name" value="Hcy_S-methyltransferase"/>
</dbReference>
<protein>
    <recommendedName>
        <fullName evidence="6">Hcy-binding domain-containing protein</fullName>
    </recommendedName>
</protein>
<sequence length="350" mass="38617">MSPLTQIYLLNRPIDEDPEAIIQAHLAFLRAGARIISTSTYQCAFATFEDAGYSHSDAVLLMHKSVKLAAEARIRFVDETNGIKIEDIKIALSLGPFGATLQPAQEFDGFYPPPYGPQSYSPLGPNNNAFTDAEKNIRLRVFSNDIETWAHVDCIAFETMPLVREITAVRGAMTILQRELAPRGERFPWKPWWISAVWPEGRYPHGKVPGGERMSVKDVVAFIIGKGSGDVTHLAVDRTIAPDGLGINCTSMEHLADILKETDSAVAKIKNGKTKPWLAVYPNGGEKYDSISRTWIQARDPQAQRDDWAKGLASLIKESRGRGVWDGFIVGGCCKTGPEEIKSLSQYLAA</sequence>
<dbReference type="GO" id="GO:0008898">
    <property type="term" value="F:S-adenosylmethionine-homocysteine S-methyltransferase activity"/>
    <property type="evidence" value="ECO:0007669"/>
    <property type="project" value="TreeGrafter"/>
</dbReference>
<feature type="domain" description="Hcy-binding" evidence="6">
    <location>
        <begin position="1"/>
        <end position="348"/>
    </location>
</feature>
<dbReference type="InterPro" id="IPR036589">
    <property type="entry name" value="HCY_dom_sf"/>
</dbReference>
<dbReference type="Pfam" id="PF02574">
    <property type="entry name" value="S-methyl_trans"/>
    <property type="match status" value="1"/>
</dbReference>